<sequence length="189" mass="21069">SSHINRSVFTDDSELNVKSLIKNLKNMIMKKLSVLYIIRSFISSSTLSVSFSATFSQSSTPVSVSDSLTLTTSISVTLTAATSDFTVSAFVISSSHFKKMLYRLNKSHLSRIISFLNSVKIIKDICVFRNRNMNVVLFYTHRCETFASVSEIILIKDDNVTETTLFYSQASSVAFSPFSVKKVVHTSDC</sequence>
<dbReference type="AlphaFoldDB" id="A0A0J9HJA9"/>
<keyword evidence="1" id="KW-1133">Transmembrane helix</keyword>
<name>A0A0J9HJA9_AJEDA</name>
<proteinExistence type="predicted"/>
<feature type="transmembrane region" description="Helical" evidence="1">
    <location>
        <begin position="32"/>
        <end position="53"/>
    </location>
</feature>
<organism evidence="2">
    <name type="scientific">Ajellomyces dermatitidis (strain ATCC 18188 / CBS 674.68)</name>
    <name type="common">Blastomyces dermatitidis</name>
    <dbReference type="NCBI Taxonomy" id="653446"/>
    <lineage>
        <taxon>Eukaryota</taxon>
        <taxon>Fungi</taxon>
        <taxon>Dikarya</taxon>
        <taxon>Ascomycota</taxon>
        <taxon>Pezizomycotina</taxon>
        <taxon>Eurotiomycetes</taxon>
        <taxon>Eurotiomycetidae</taxon>
        <taxon>Onygenales</taxon>
        <taxon>Ajellomycetaceae</taxon>
        <taxon>Blastomyces</taxon>
    </lineage>
</organism>
<dbReference type="EMBL" id="GG749710">
    <property type="protein sequence ID" value="KMW69279.1"/>
    <property type="molecule type" value="Genomic_DNA"/>
</dbReference>
<keyword evidence="1" id="KW-0472">Membrane</keyword>
<evidence type="ECO:0000256" key="1">
    <source>
        <dbReference type="SAM" id="Phobius"/>
    </source>
</evidence>
<feature type="non-terminal residue" evidence="2">
    <location>
        <position position="1"/>
    </location>
</feature>
<dbReference type="Proteomes" id="UP000007802">
    <property type="component" value="Unassembled WGS sequence"/>
</dbReference>
<keyword evidence="1" id="KW-0812">Transmembrane</keyword>
<accession>A0A0J9HJA9</accession>
<evidence type="ECO:0000313" key="2">
    <source>
        <dbReference type="EMBL" id="KMW69279.1"/>
    </source>
</evidence>
<feature type="transmembrane region" description="Helical" evidence="1">
    <location>
        <begin position="73"/>
        <end position="93"/>
    </location>
</feature>
<protein>
    <submittedName>
        <fullName evidence="2">Uncharacterized protein</fullName>
    </submittedName>
</protein>
<gene>
    <name evidence="2" type="ORF">BDDG_13440</name>
</gene>
<reference evidence="2" key="1">
    <citation type="submission" date="2010-03" db="EMBL/GenBank/DDBJ databases">
        <title>Annotation of Blastomyces dermatitidis strain ATCC 18188.</title>
        <authorList>
            <consortium name="The Broad Institute Genome Sequencing Platform"/>
            <consortium name="Broad Institute Genome Sequencing Center for Infectious Disease."/>
            <person name="Cuomo C."/>
            <person name="Klein B."/>
            <person name="Sullivan T."/>
            <person name="Heitman J."/>
            <person name="Young S."/>
            <person name="Zeng Q."/>
            <person name="Gargeya S."/>
            <person name="Alvarado L."/>
            <person name="Berlin A.M."/>
            <person name="Chapman S.B."/>
            <person name="Chen Z."/>
            <person name="Freedman E."/>
            <person name="Gellesch M."/>
            <person name="Goldberg J."/>
            <person name="Griggs A."/>
            <person name="Gujja S."/>
            <person name="Heilman E."/>
            <person name="Heiman D."/>
            <person name="Howarth C."/>
            <person name="Mehta T."/>
            <person name="Neiman D."/>
            <person name="Pearson M."/>
            <person name="Roberts A."/>
            <person name="Saif S."/>
            <person name="Shea T."/>
            <person name="Shenoy N."/>
            <person name="Sisk P."/>
            <person name="Stolte C."/>
            <person name="Sykes S."/>
            <person name="White J."/>
            <person name="Yandava C."/>
            <person name="Haas B."/>
            <person name="Nusbaum C."/>
            <person name="Birren B."/>
        </authorList>
    </citation>
    <scope>NUCLEOTIDE SEQUENCE</scope>
    <source>
        <strain evidence="2">ATCC 18188</strain>
    </source>
</reference>
<feature type="non-terminal residue" evidence="2">
    <location>
        <position position="189"/>
    </location>
</feature>